<dbReference type="GO" id="GO:0005262">
    <property type="term" value="F:calcium channel activity"/>
    <property type="evidence" value="ECO:0007669"/>
    <property type="project" value="TreeGrafter"/>
</dbReference>
<dbReference type="AlphaFoldDB" id="A0A3B0WFX7"/>
<dbReference type="InterPro" id="IPR044880">
    <property type="entry name" value="NCX_ion-bd_dom_sf"/>
</dbReference>
<evidence type="ECO:0000256" key="2">
    <source>
        <dbReference type="ARBA" id="ARBA00022692"/>
    </source>
</evidence>
<proteinExistence type="predicted"/>
<dbReference type="GO" id="GO:0005886">
    <property type="term" value="C:plasma membrane"/>
    <property type="evidence" value="ECO:0007669"/>
    <property type="project" value="TreeGrafter"/>
</dbReference>
<feature type="transmembrane region" description="Helical" evidence="5">
    <location>
        <begin position="44"/>
        <end position="65"/>
    </location>
</feature>
<reference evidence="7" key="1">
    <citation type="submission" date="2018-06" db="EMBL/GenBank/DDBJ databases">
        <authorList>
            <person name="Zhirakovskaya E."/>
        </authorList>
    </citation>
    <scope>NUCLEOTIDE SEQUENCE</scope>
</reference>
<dbReference type="InterPro" id="IPR004837">
    <property type="entry name" value="NaCa_Exmemb"/>
</dbReference>
<dbReference type="NCBIfam" id="TIGR00367">
    <property type="entry name" value="calcium/sodium antiporter"/>
    <property type="match status" value="1"/>
</dbReference>
<dbReference type="GO" id="GO:0006874">
    <property type="term" value="P:intracellular calcium ion homeostasis"/>
    <property type="evidence" value="ECO:0007669"/>
    <property type="project" value="TreeGrafter"/>
</dbReference>
<protein>
    <submittedName>
        <fullName evidence="7">Inner membrane protein YrbG, predicted calcium/sodium:proton antiporter</fullName>
    </submittedName>
</protein>
<dbReference type="PANTHER" id="PTHR10846:SF8">
    <property type="entry name" value="INNER MEMBRANE PROTEIN YRBG"/>
    <property type="match status" value="1"/>
</dbReference>
<feature type="transmembrane region" description="Helical" evidence="5">
    <location>
        <begin position="137"/>
        <end position="154"/>
    </location>
</feature>
<evidence type="ECO:0000259" key="6">
    <source>
        <dbReference type="Pfam" id="PF01699"/>
    </source>
</evidence>
<accession>A0A3B0WFX7</accession>
<dbReference type="Pfam" id="PF01699">
    <property type="entry name" value="Na_Ca_ex"/>
    <property type="match status" value="2"/>
</dbReference>
<feature type="transmembrane region" description="Helical" evidence="5">
    <location>
        <begin position="77"/>
        <end position="102"/>
    </location>
</feature>
<dbReference type="InterPro" id="IPR004481">
    <property type="entry name" value="K/Na/Ca-exchanger"/>
</dbReference>
<feature type="transmembrane region" description="Helical" evidence="5">
    <location>
        <begin position="303"/>
        <end position="320"/>
    </location>
</feature>
<evidence type="ECO:0000256" key="4">
    <source>
        <dbReference type="ARBA" id="ARBA00023136"/>
    </source>
</evidence>
<feature type="transmembrane region" description="Helical" evidence="5">
    <location>
        <begin position="175"/>
        <end position="193"/>
    </location>
</feature>
<dbReference type="EMBL" id="UOEX01000451">
    <property type="protein sequence ID" value="VAW42514.1"/>
    <property type="molecule type" value="Genomic_DNA"/>
</dbReference>
<comment type="subcellular location">
    <subcellularLocation>
        <location evidence="1">Membrane</location>
        <topology evidence="1">Multi-pass membrane protein</topology>
    </subcellularLocation>
</comment>
<feature type="transmembrane region" description="Helical" evidence="5">
    <location>
        <begin position="12"/>
        <end position="32"/>
    </location>
</feature>
<dbReference type="GO" id="GO:0008273">
    <property type="term" value="F:calcium, potassium:sodium antiporter activity"/>
    <property type="evidence" value="ECO:0007669"/>
    <property type="project" value="TreeGrafter"/>
</dbReference>
<feature type="transmembrane region" description="Helical" evidence="5">
    <location>
        <begin position="114"/>
        <end position="131"/>
    </location>
</feature>
<keyword evidence="4 5" id="KW-0472">Membrane</keyword>
<feature type="domain" description="Sodium/calcium exchanger membrane region" evidence="6">
    <location>
        <begin position="16"/>
        <end position="150"/>
    </location>
</feature>
<gene>
    <name evidence="7" type="ORF">MNBD_DELTA03-1128</name>
</gene>
<keyword evidence="3 5" id="KW-1133">Transmembrane helix</keyword>
<feature type="transmembrane region" description="Helical" evidence="5">
    <location>
        <begin position="280"/>
        <end position="296"/>
    </location>
</feature>
<organism evidence="7">
    <name type="scientific">hydrothermal vent metagenome</name>
    <dbReference type="NCBI Taxonomy" id="652676"/>
    <lineage>
        <taxon>unclassified sequences</taxon>
        <taxon>metagenomes</taxon>
        <taxon>ecological metagenomes</taxon>
    </lineage>
</organism>
<evidence type="ECO:0000313" key="7">
    <source>
        <dbReference type="EMBL" id="VAW42514.1"/>
    </source>
</evidence>
<evidence type="ECO:0000256" key="3">
    <source>
        <dbReference type="ARBA" id="ARBA00022989"/>
    </source>
</evidence>
<keyword evidence="2 5" id="KW-0812">Transmembrane</keyword>
<evidence type="ECO:0000256" key="5">
    <source>
        <dbReference type="SAM" id="Phobius"/>
    </source>
</evidence>
<dbReference type="PANTHER" id="PTHR10846">
    <property type="entry name" value="SODIUM/POTASSIUM/CALCIUM EXCHANGER"/>
    <property type="match status" value="1"/>
</dbReference>
<name>A0A3B0WFX7_9ZZZZ</name>
<feature type="transmembrane region" description="Helical" evidence="5">
    <location>
        <begin position="213"/>
        <end position="236"/>
    </location>
</feature>
<feature type="domain" description="Sodium/calcium exchanger membrane region" evidence="6">
    <location>
        <begin position="181"/>
        <end position="319"/>
    </location>
</feature>
<sequence length="321" mass="34416">MQHVVNFSSPALAGTALLGGLTVLILGGEMLISGAIKIAARLRMSSFLIGLTVVAFGTSLPELFVSLKAAWRGHPDIMLGNIVGSNIANIGLVLAIAALLYPLTVRFKDLARELYLLLTVSLVLLIAAWFGYFPRPLGILFIALLIIYTIRACRVEGAKHKSQLPAIEEQPPAAGLTRITLLCGGGLLCMWFGSDYFIKGAVDLARLFGLPEMVIGLTMAAVGTSLPELASSISAIRRREGDIVVGNILGSNLFNLLMVMGCTGIIIPFKLPASALQRDIPIMTAFVLLLLPASLWRQQKLGRAYGALLLILYIGYIFLIA</sequence>
<feature type="transmembrane region" description="Helical" evidence="5">
    <location>
        <begin position="248"/>
        <end position="268"/>
    </location>
</feature>
<evidence type="ECO:0000256" key="1">
    <source>
        <dbReference type="ARBA" id="ARBA00004141"/>
    </source>
</evidence>
<dbReference type="Gene3D" id="1.20.1420.30">
    <property type="entry name" value="NCX, central ion-binding region"/>
    <property type="match status" value="1"/>
</dbReference>